<keyword evidence="6 9" id="KW-0029">Amino-acid transport</keyword>
<evidence type="ECO:0000256" key="4">
    <source>
        <dbReference type="ARBA" id="ARBA00022475"/>
    </source>
</evidence>
<comment type="caution">
    <text evidence="10">The sequence shown here is derived from an EMBL/GenBank/DDBJ whole genome shotgun (WGS) entry which is preliminary data.</text>
</comment>
<sequence length="167" mass="17394">MLLLGAVMVLACLTTAIGVTTAGSEFYSRTFKAVTYRRSVWATMLVAGLVANVGLDQLLAITLPAVVALHPIAISLLLIAPLRQRLNTPAVLTVLATALLFGGIDALHILGAMPAAVEPFFTQYLPLYGYYAGWVVPTLVVLAASTVVCAVSGKQAKTCAAHAVDVA</sequence>
<dbReference type="InterPro" id="IPR004685">
    <property type="entry name" value="Brnchd-chn_aa_trnsp_Livcs"/>
</dbReference>
<evidence type="ECO:0000256" key="3">
    <source>
        <dbReference type="ARBA" id="ARBA00022448"/>
    </source>
</evidence>
<comment type="function">
    <text evidence="9">Component of the transport system for branched-chain amino acids.</text>
</comment>
<keyword evidence="4" id="KW-1003">Cell membrane</keyword>
<dbReference type="PANTHER" id="PTHR30588:SF0">
    <property type="entry name" value="BRANCHED-CHAIN AMINO ACID PERMEASE BRNQ"/>
    <property type="match status" value="1"/>
</dbReference>
<comment type="caution">
    <text evidence="9">Lacks conserved residue(s) required for the propagation of feature annotation.</text>
</comment>
<keyword evidence="5 9" id="KW-0812">Transmembrane</keyword>
<dbReference type="GO" id="GO:0015818">
    <property type="term" value="P:isoleucine transport"/>
    <property type="evidence" value="ECO:0007669"/>
    <property type="project" value="TreeGrafter"/>
</dbReference>
<keyword evidence="3 9" id="KW-0813">Transport</keyword>
<evidence type="ECO:0000256" key="8">
    <source>
        <dbReference type="ARBA" id="ARBA00023136"/>
    </source>
</evidence>
<dbReference type="GO" id="GO:0005886">
    <property type="term" value="C:plasma membrane"/>
    <property type="evidence" value="ECO:0007669"/>
    <property type="project" value="UniProtKB-SubCell"/>
</dbReference>
<gene>
    <name evidence="10" type="ORF">JCM19237_3218</name>
</gene>
<dbReference type="GO" id="GO:0015820">
    <property type="term" value="P:L-leucine transport"/>
    <property type="evidence" value="ECO:0007669"/>
    <property type="project" value="TreeGrafter"/>
</dbReference>
<evidence type="ECO:0000256" key="7">
    <source>
        <dbReference type="ARBA" id="ARBA00022989"/>
    </source>
</evidence>
<organism evidence="10 11">
    <name type="scientific">Photobacterium aphoticum</name>
    <dbReference type="NCBI Taxonomy" id="754436"/>
    <lineage>
        <taxon>Bacteria</taxon>
        <taxon>Pseudomonadati</taxon>
        <taxon>Pseudomonadota</taxon>
        <taxon>Gammaproteobacteria</taxon>
        <taxon>Vibrionales</taxon>
        <taxon>Vibrionaceae</taxon>
        <taxon>Photobacterium</taxon>
    </lineage>
</organism>
<evidence type="ECO:0000256" key="5">
    <source>
        <dbReference type="ARBA" id="ARBA00022692"/>
    </source>
</evidence>
<dbReference type="GO" id="GO:0015188">
    <property type="term" value="F:L-isoleucine transmembrane transporter activity"/>
    <property type="evidence" value="ECO:0007669"/>
    <property type="project" value="TreeGrafter"/>
</dbReference>
<evidence type="ECO:0000313" key="10">
    <source>
        <dbReference type="EMBL" id="GAL07279.1"/>
    </source>
</evidence>
<dbReference type="eggNOG" id="COG1114">
    <property type="taxonomic scope" value="Bacteria"/>
</dbReference>
<dbReference type="GO" id="GO:0015190">
    <property type="term" value="F:L-leucine transmembrane transporter activity"/>
    <property type="evidence" value="ECO:0007669"/>
    <property type="project" value="TreeGrafter"/>
</dbReference>
<evidence type="ECO:0000256" key="1">
    <source>
        <dbReference type="ARBA" id="ARBA00004651"/>
    </source>
</evidence>
<feature type="transmembrane region" description="Helical" evidence="9">
    <location>
        <begin position="58"/>
        <end position="79"/>
    </location>
</feature>
<dbReference type="Proteomes" id="UP000029227">
    <property type="component" value="Unassembled WGS sequence"/>
</dbReference>
<dbReference type="AlphaFoldDB" id="A0A090QZI7"/>
<dbReference type="PANTHER" id="PTHR30588">
    <property type="entry name" value="BRANCHED-CHAIN AMINO ACID TRANSPORT SYSTEM 2 CARRIER PROTEIN"/>
    <property type="match status" value="1"/>
</dbReference>
<evidence type="ECO:0000256" key="6">
    <source>
        <dbReference type="ARBA" id="ARBA00022970"/>
    </source>
</evidence>
<reference evidence="10 11" key="1">
    <citation type="journal article" date="2014" name="Genome Announc.">
        <title>Draft Genome Sequences of Two Vibrionaceae Species, Vibrio ponticus C121 and Photobacterium aphoticum C119, Isolated as Coral Reef Microbiota.</title>
        <authorList>
            <person name="Al-saari N."/>
            <person name="Meirelles P.M."/>
            <person name="Mino S."/>
            <person name="Suda W."/>
            <person name="Oshima K."/>
            <person name="Hattori M."/>
            <person name="Ohkuma M."/>
            <person name="Thompson F.L."/>
            <person name="Gomez-Gil B."/>
            <person name="Sawabe T."/>
            <person name="Sawabe T."/>
        </authorList>
    </citation>
    <scope>NUCLEOTIDE SEQUENCE [LARGE SCALE GENOMIC DNA]</scope>
    <source>
        <strain evidence="10 11">JCM 19237</strain>
    </source>
</reference>
<evidence type="ECO:0000313" key="11">
    <source>
        <dbReference type="Proteomes" id="UP000029227"/>
    </source>
</evidence>
<dbReference type="Pfam" id="PF05525">
    <property type="entry name" value="Branch_AA_trans"/>
    <property type="match status" value="1"/>
</dbReference>
<dbReference type="EMBL" id="BBMN01000016">
    <property type="protein sequence ID" value="GAL07279.1"/>
    <property type="molecule type" value="Genomic_DNA"/>
</dbReference>
<protein>
    <recommendedName>
        <fullName evidence="9">Branched-chain amino acid transport system carrier protein</fullName>
    </recommendedName>
</protein>
<dbReference type="GO" id="GO:0005304">
    <property type="term" value="F:L-valine transmembrane transporter activity"/>
    <property type="evidence" value="ECO:0007669"/>
    <property type="project" value="TreeGrafter"/>
</dbReference>
<keyword evidence="8 9" id="KW-0472">Membrane</keyword>
<comment type="similarity">
    <text evidence="2 9">Belongs to the branched chain amino acid transporter family.</text>
</comment>
<keyword evidence="7 9" id="KW-1133">Transmembrane helix</keyword>
<name>A0A090QZI7_9GAMM</name>
<proteinExistence type="inferred from homology"/>
<feature type="transmembrane region" description="Helical" evidence="9">
    <location>
        <begin position="91"/>
        <end position="111"/>
    </location>
</feature>
<accession>A0A090QZI7</accession>
<dbReference type="STRING" id="754436.JCM19237_3218"/>
<evidence type="ECO:0000256" key="9">
    <source>
        <dbReference type="RuleBase" id="RU362122"/>
    </source>
</evidence>
<comment type="subcellular location">
    <subcellularLocation>
        <location evidence="9">Cell inner membrane</location>
        <topology evidence="9">Multi-pass membrane protein</topology>
    </subcellularLocation>
    <subcellularLocation>
        <location evidence="1">Cell membrane</location>
        <topology evidence="1">Multi-pass membrane protein</topology>
    </subcellularLocation>
</comment>
<feature type="transmembrane region" description="Helical" evidence="9">
    <location>
        <begin position="131"/>
        <end position="151"/>
    </location>
</feature>
<evidence type="ECO:0000256" key="2">
    <source>
        <dbReference type="ARBA" id="ARBA00008540"/>
    </source>
</evidence>